<keyword evidence="2" id="KW-1185">Reference proteome</keyword>
<dbReference type="RefSeq" id="WP_252749431.1">
    <property type="nucleotide sequence ID" value="NZ_CP097116.1"/>
</dbReference>
<protein>
    <submittedName>
        <fullName evidence="1">Uncharacterized protein</fullName>
    </submittedName>
</protein>
<accession>A0ABY5BQM3</accession>
<evidence type="ECO:0000313" key="2">
    <source>
        <dbReference type="Proteomes" id="UP001056707"/>
    </source>
</evidence>
<sequence>MDDDYYELLKMGRETIEYNDVYISTIKIPYLILLKAKAHLDISNRGKIFNHADKTKHRNDIFRLIPYIDLEHDYDIEKVPKSILEDLNSFIILINRDTDVNKNLLHNLKVDKIITVDEIKDTLNKMAGNEEI</sequence>
<reference evidence="1" key="1">
    <citation type="submission" date="2022-05" db="EMBL/GenBank/DDBJ databases">
        <authorList>
            <person name="Oliphant S.A."/>
            <person name="Watson-Haigh N.S."/>
            <person name="Sumby K.M."/>
            <person name="Gardner J.M."/>
            <person name="Jiranek V."/>
        </authorList>
    </citation>
    <scope>NUCLEOTIDE SEQUENCE</scope>
    <source>
        <strain evidence="1">KI16_H9</strain>
    </source>
</reference>
<name>A0ABY5BQM3_9LACO</name>
<gene>
    <name evidence="1" type="ORF">M3M35_04200</name>
</gene>
<dbReference type="Proteomes" id="UP001056707">
    <property type="component" value="Chromosome"/>
</dbReference>
<organism evidence="1 2">
    <name type="scientific">Fructilactobacillus myrtifloralis</name>
    <dbReference type="NCBI Taxonomy" id="2940301"/>
    <lineage>
        <taxon>Bacteria</taxon>
        <taxon>Bacillati</taxon>
        <taxon>Bacillota</taxon>
        <taxon>Bacilli</taxon>
        <taxon>Lactobacillales</taxon>
        <taxon>Lactobacillaceae</taxon>
        <taxon>Fructilactobacillus</taxon>
    </lineage>
</organism>
<dbReference type="EMBL" id="CP097116">
    <property type="protein sequence ID" value="USS84528.1"/>
    <property type="molecule type" value="Genomic_DNA"/>
</dbReference>
<proteinExistence type="predicted"/>
<evidence type="ECO:0000313" key="1">
    <source>
        <dbReference type="EMBL" id="USS84528.1"/>
    </source>
</evidence>